<dbReference type="EMBL" id="FYEK01000078">
    <property type="protein sequence ID" value="SNB76083.1"/>
    <property type="molecule type" value="Genomic_DNA"/>
</dbReference>
<gene>
    <name evidence="1" type="ORF">SAMN02746019_00028100</name>
</gene>
<dbReference type="InParanoid" id="A0A212RTY5"/>
<organism evidence="1 2">
    <name type="scientific">Thermoflexus hugenholtzii JAD2</name>
    <dbReference type="NCBI Taxonomy" id="877466"/>
    <lineage>
        <taxon>Bacteria</taxon>
        <taxon>Bacillati</taxon>
        <taxon>Chloroflexota</taxon>
        <taxon>Thermoflexia</taxon>
        <taxon>Thermoflexales</taxon>
        <taxon>Thermoflexaceae</taxon>
        <taxon>Thermoflexus</taxon>
    </lineage>
</organism>
<reference evidence="2" key="1">
    <citation type="submission" date="2017-06" db="EMBL/GenBank/DDBJ databases">
        <authorList>
            <person name="Varghese N."/>
            <person name="Submissions S."/>
        </authorList>
    </citation>
    <scope>NUCLEOTIDE SEQUENCE [LARGE SCALE GENOMIC DNA]</scope>
    <source>
        <strain evidence="2">JAD2</strain>
    </source>
</reference>
<accession>A0A212RTY5</accession>
<evidence type="ECO:0000313" key="2">
    <source>
        <dbReference type="Proteomes" id="UP000197025"/>
    </source>
</evidence>
<dbReference type="Proteomes" id="UP000197025">
    <property type="component" value="Unassembled WGS sequence"/>
</dbReference>
<evidence type="ECO:0000313" key="1">
    <source>
        <dbReference type="EMBL" id="SNB76083.1"/>
    </source>
</evidence>
<sequence>MATLRCGCSVCAALAREVEALSGGRLGVRNLRDPEVRALLDRAHPGWRWEPMLLEVEGERVRVWARLAMRARLVQVLGPVRALRVAQAVARMGGPVLGVDWGRRRLLRQSLALAGLALLRRIPGGLQPSGPVESTVPVPQAPEGEQWKGFLLLPPGAPLPSFVRQVLTPILCQTDGSPEAEALRGEVLTFPDLEQLRPFIRFPLYRPSRLPPGIKWQCAAVTRFARSGEVFSVSLNFGDGEGVPRIRVIAQPMYPSPYPVWPVYSPDRPEELIFPEKVFFTPRPGLLLPSAQGHLALWIEQNTLYMLIAEHDTRLEANVELIKSLNYP</sequence>
<keyword evidence="2" id="KW-1185">Reference proteome</keyword>
<dbReference type="RefSeq" id="WP_143597633.1">
    <property type="nucleotide sequence ID" value="NZ_FYEK01000078.1"/>
</dbReference>
<dbReference type="OrthoDB" id="5190954at2"/>
<dbReference type="AlphaFoldDB" id="A0A212RTY5"/>
<proteinExistence type="predicted"/>
<name>A0A212RTY5_9CHLR</name>
<protein>
    <submittedName>
        <fullName evidence="1">Uncharacterized protein</fullName>
    </submittedName>
</protein>